<dbReference type="Gene3D" id="2.60.40.2580">
    <property type="match status" value="1"/>
</dbReference>
<gene>
    <name evidence="6" type="ORF">ERS852494_03548</name>
</gene>
<dbReference type="Proteomes" id="UP000095657">
    <property type="component" value="Unassembled WGS sequence"/>
</dbReference>
<sequence length="1023" mass="115614">METIVRKIRHLLPAALLSVLLSSCTEELLFEEHPRVQEGLPAQVTLGFRSEKNRIVTRAAQDESYENRVNNLYVFIFNPDGEVHYQGFYTDNDITYDTNAGRSKGQVSFSTTSLNNVQIVCIANLSTESVNSNYEVTQEEMKKITSLDELEAYIMTLDEQTVERSTQFMMTGFAYDDNDSDQTNTVINIPGTESGTASLECTLRPERTDAKVEFVVKTEIPNEHRQGQEQWESLDFRPRSWRVMKVPAQSLLLPKETDDADGEGCTYFDTDEMPFEIEARDANYLLDSCAFVFYMPENRKTPAQTISGDGLTDTQRYALREERNHTTGGSFPDKPGQQFENGDFTYAPANATYVEMSGTLSYKVGNSTVNADVTFTVHLGYADGNPNDYDTERNTYYTYHVTLRGVDDIVVEVSSDQEENERRPGYEGNVIFSQEGLHELDAHYDRVLITIDRSQVGDMTWGVQTPFDKAIYAGNFCETDTPEQNGIHDYRWVKFAINEDYGEETGQYYVKYPGDQNYKGGEDKQSGYEGHSSYPNARLLDAHQLLQRLKQEYREGKTTGTVAVTAFIDEYVYVREPSDQNTNATPLLSEWRRYVEAEDRLLYFINGANSQYSPDGASSVVEAIQTFKQKSIRTVYNVKKSESELPTAWGLESRMEGVRWAPGNVRLGTSSSNGRLNTIRCLLGEDYASNNSTLLWTDVLKTSEPYELNKYQDALHAVLMRNRDLNGDNIVQPNEIRWYLAAIDQLVDLYIGEYALDNASHLYPTNAADRENQTYWHYTSSSADGNDPWVLWAEECAALGNYDGSSDKVGGKYAYRCIRNLGVGLDDPETEPTPLIPDVTAAESDGTYVIDCTNLSEKARRLSREVSKLPAHNDEQPSNRPYGKFRVAANDADYPTPKIDVNALNRWNWEDDHDWVWYQTASITPSGYRVPNLRELLIMGTRLPKDAWRTYTGKWGWPVTIYTHSSKAMYMTYTSFSRGSYGTGNSSISGKNGGFRFNAEDGSIGATGSKADGGYVRGVRDEQ</sequence>
<keyword evidence="4" id="KW-0281">Fimbrium</keyword>
<proteinExistence type="inferred from homology"/>
<feature type="domain" description="Major fimbrial subunit protein N-terminal" evidence="5">
    <location>
        <begin position="49"/>
        <end position="177"/>
    </location>
</feature>
<protein>
    <submittedName>
        <fullName evidence="6">Major fimbrial subunit protein (FimA)</fullName>
    </submittedName>
</protein>
<comment type="similarity">
    <text evidence="2">Belongs to the bacteroidetes fimbrillin superfamily. FimA/Mfa1 family.</text>
</comment>
<comment type="subcellular location">
    <subcellularLocation>
        <location evidence="1">Fimbrium</location>
    </subcellularLocation>
</comment>
<evidence type="ECO:0000256" key="1">
    <source>
        <dbReference type="ARBA" id="ARBA00004561"/>
    </source>
</evidence>
<dbReference type="InterPro" id="IPR018247">
    <property type="entry name" value="EF_Hand_1_Ca_BS"/>
</dbReference>
<dbReference type="PROSITE" id="PS51257">
    <property type="entry name" value="PROKAR_LIPOPROTEIN"/>
    <property type="match status" value="1"/>
</dbReference>
<evidence type="ECO:0000313" key="6">
    <source>
        <dbReference type="EMBL" id="CUP95862.1"/>
    </source>
</evidence>
<evidence type="ECO:0000256" key="2">
    <source>
        <dbReference type="ARBA" id="ARBA00006011"/>
    </source>
</evidence>
<dbReference type="AlphaFoldDB" id="A0A174SDW8"/>
<dbReference type="InterPro" id="IPR029141">
    <property type="entry name" value="FimA_N"/>
</dbReference>
<name>A0A174SDW8_9BACE</name>
<evidence type="ECO:0000256" key="3">
    <source>
        <dbReference type="ARBA" id="ARBA00022729"/>
    </source>
</evidence>
<dbReference type="EMBL" id="CZAI01000009">
    <property type="protein sequence ID" value="CUP95862.1"/>
    <property type="molecule type" value="Genomic_DNA"/>
</dbReference>
<dbReference type="Pfam" id="PF06321">
    <property type="entry name" value="P_gingi_FimA"/>
    <property type="match status" value="1"/>
</dbReference>
<evidence type="ECO:0000256" key="4">
    <source>
        <dbReference type="ARBA" id="ARBA00023263"/>
    </source>
</evidence>
<keyword evidence="3" id="KW-0732">Signal</keyword>
<evidence type="ECO:0000313" key="7">
    <source>
        <dbReference type="Proteomes" id="UP000095657"/>
    </source>
</evidence>
<accession>A0A174SDW8</accession>
<reference evidence="6 7" key="1">
    <citation type="submission" date="2015-09" db="EMBL/GenBank/DDBJ databases">
        <authorList>
            <consortium name="Pathogen Informatics"/>
        </authorList>
    </citation>
    <scope>NUCLEOTIDE SEQUENCE [LARGE SCALE GENOMIC DNA]</scope>
    <source>
        <strain evidence="6 7">2789STDY5834880</strain>
    </source>
</reference>
<organism evidence="6 7">
    <name type="scientific">Bacteroides caccae</name>
    <dbReference type="NCBI Taxonomy" id="47678"/>
    <lineage>
        <taxon>Bacteria</taxon>
        <taxon>Pseudomonadati</taxon>
        <taxon>Bacteroidota</taxon>
        <taxon>Bacteroidia</taxon>
        <taxon>Bacteroidales</taxon>
        <taxon>Bacteroidaceae</taxon>
        <taxon>Bacteroides</taxon>
    </lineage>
</organism>
<evidence type="ECO:0000259" key="5">
    <source>
        <dbReference type="Pfam" id="PF06321"/>
    </source>
</evidence>
<dbReference type="PROSITE" id="PS00018">
    <property type="entry name" value="EF_HAND_1"/>
    <property type="match status" value="1"/>
</dbReference>
<dbReference type="STRING" id="47678.ERS852494_03548"/>
<dbReference type="RefSeq" id="WP_253280408.1">
    <property type="nucleotide sequence ID" value="NZ_CZAI01000009.1"/>
</dbReference>
<dbReference type="GO" id="GO:0009289">
    <property type="term" value="C:pilus"/>
    <property type="evidence" value="ECO:0007669"/>
    <property type="project" value="UniProtKB-SubCell"/>
</dbReference>